<keyword evidence="3" id="KW-1185">Reference proteome</keyword>
<name>A0A835KZY7_9POAL</name>
<evidence type="ECO:0000313" key="2">
    <source>
        <dbReference type="EMBL" id="KAF8780343.1"/>
    </source>
</evidence>
<comment type="caution">
    <text evidence="2">The sequence shown here is derived from an EMBL/GenBank/DDBJ whole genome shotgun (WGS) entry which is preliminary data.</text>
</comment>
<dbReference type="PANTHER" id="PTHR35162">
    <property type="entry name" value="OS08G0516600 PROTEIN"/>
    <property type="match status" value="1"/>
</dbReference>
<protein>
    <submittedName>
        <fullName evidence="2">Uncharacterized protein</fullName>
    </submittedName>
</protein>
<accession>A0A835KZY7</accession>
<feature type="compositionally biased region" description="Pro residues" evidence="1">
    <location>
        <begin position="49"/>
        <end position="60"/>
    </location>
</feature>
<sequence length="129" mass="14610">MSASPEFYKPTPPASMSPASLSPLPQQLQDYDYGCCRTPTGSRIKEPTTCPPAPRKPPAPLCKKRLFHLQQQQQQEEVISLRLDDLERIFRPRQQQQQQPKPADKRRRSSASDLPTSNGRSKNQLIGLD</sequence>
<dbReference type="PANTHER" id="PTHR35162:SF11">
    <property type="entry name" value="CYCLIN-DEPENDENT PROTEIN KINASE INHIBITOR EL2"/>
    <property type="match status" value="1"/>
</dbReference>
<feature type="region of interest" description="Disordered" evidence="1">
    <location>
        <begin position="89"/>
        <end position="129"/>
    </location>
</feature>
<dbReference type="EMBL" id="JACEFO010000138">
    <property type="protein sequence ID" value="KAF8780343.1"/>
    <property type="molecule type" value="Genomic_DNA"/>
</dbReference>
<feature type="compositionally biased region" description="Polar residues" evidence="1">
    <location>
        <begin position="111"/>
        <end position="129"/>
    </location>
</feature>
<evidence type="ECO:0000313" key="3">
    <source>
        <dbReference type="Proteomes" id="UP000636709"/>
    </source>
</evidence>
<feature type="compositionally biased region" description="Low complexity" evidence="1">
    <location>
        <begin position="16"/>
        <end position="29"/>
    </location>
</feature>
<reference evidence="2" key="1">
    <citation type="submission" date="2020-07" db="EMBL/GenBank/DDBJ databases">
        <title>Genome sequence and genetic diversity analysis of an under-domesticated orphan crop, white fonio (Digitaria exilis).</title>
        <authorList>
            <person name="Bennetzen J.L."/>
            <person name="Chen S."/>
            <person name="Ma X."/>
            <person name="Wang X."/>
            <person name="Yssel A.E.J."/>
            <person name="Chaluvadi S.R."/>
            <person name="Johnson M."/>
            <person name="Gangashetty P."/>
            <person name="Hamidou F."/>
            <person name="Sanogo M.D."/>
            <person name="Zwaenepoel A."/>
            <person name="Wallace J."/>
            <person name="Van De Peer Y."/>
            <person name="Van Deynze A."/>
        </authorList>
    </citation>
    <scope>NUCLEOTIDE SEQUENCE</scope>
    <source>
        <tissue evidence="2">Leaves</tissue>
    </source>
</reference>
<dbReference type="Proteomes" id="UP000636709">
    <property type="component" value="Unassembled WGS sequence"/>
</dbReference>
<organism evidence="2 3">
    <name type="scientific">Digitaria exilis</name>
    <dbReference type="NCBI Taxonomy" id="1010633"/>
    <lineage>
        <taxon>Eukaryota</taxon>
        <taxon>Viridiplantae</taxon>
        <taxon>Streptophyta</taxon>
        <taxon>Embryophyta</taxon>
        <taxon>Tracheophyta</taxon>
        <taxon>Spermatophyta</taxon>
        <taxon>Magnoliopsida</taxon>
        <taxon>Liliopsida</taxon>
        <taxon>Poales</taxon>
        <taxon>Poaceae</taxon>
        <taxon>PACMAD clade</taxon>
        <taxon>Panicoideae</taxon>
        <taxon>Panicodae</taxon>
        <taxon>Paniceae</taxon>
        <taxon>Anthephorinae</taxon>
        <taxon>Digitaria</taxon>
    </lineage>
</organism>
<proteinExistence type="predicted"/>
<evidence type="ECO:0000256" key="1">
    <source>
        <dbReference type="SAM" id="MobiDB-lite"/>
    </source>
</evidence>
<gene>
    <name evidence="2" type="ORF">HU200_001449</name>
</gene>
<feature type="region of interest" description="Disordered" evidence="1">
    <location>
        <begin position="1"/>
        <end position="60"/>
    </location>
</feature>
<dbReference type="AlphaFoldDB" id="A0A835KZY7"/>
<dbReference type="InterPro" id="IPR053115">
    <property type="entry name" value="CDK_inhibitor"/>
</dbReference>
<dbReference type="OrthoDB" id="622174at2759"/>